<sequence length="99" mass="11830">MTWKSLRNQMILTENESVPNWPDDTLFAFHVGVYDLLTLCRKPTAEYFKLLLYAMVIPEYRRRHHEELKKSKKHDAVMWPRLVVSEENFAVETHVVDLI</sequence>
<name>C3TWW5_9ABAC</name>
<accession>C3TWW5</accession>
<organism evidence="1 2">
    <name type="scientific">Euproctis pseudoconspersa nucleopolyhedrovirus</name>
    <dbReference type="NCBI Taxonomy" id="307467"/>
    <lineage>
        <taxon>Viruses</taxon>
        <taxon>Viruses incertae sedis</taxon>
        <taxon>Naldaviricetes</taxon>
        <taxon>Lefavirales</taxon>
        <taxon>Baculoviridae</taxon>
        <taxon>Alphabaculovirus</taxon>
        <taxon>Alphabaculovirus eupseudoconspersae</taxon>
    </lineage>
</organism>
<evidence type="ECO:0000313" key="2">
    <source>
        <dbReference type="Proteomes" id="UP000203846"/>
    </source>
</evidence>
<reference evidence="1 2" key="1">
    <citation type="journal article" date="2009" name="Virus Genes">
        <title>Morphology and genome of Euproctis pseudoconspersa nucleopolyhedrovirus.</title>
        <authorList>
            <person name="Tang X.D."/>
            <person name="Xiao Q."/>
            <person name="Ma X.C."/>
            <person name="Zhu Z.R."/>
            <person name="Zhang C.X."/>
        </authorList>
    </citation>
    <scope>NUCLEOTIDE SEQUENCE [LARGE SCALE GENOMIC DNA]</scope>
    <source>
        <strain evidence="1 2">Hangzhou</strain>
    </source>
</reference>
<evidence type="ECO:0000313" key="1">
    <source>
        <dbReference type="EMBL" id="ACO53507.1"/>
    </source>
</evidence>
<proteinExistence type="predicted"/>
<keyword evidence="2" id="KW-1185">Reference proteome</keyword>
<dbReference type="GeneID" id="7804612"/>
<protein>
    <submittedName>
        <fullName evidence="1">Bro-a</fullName>
    </submittedName>
</protein>
<dbReference type="EMBL" id="FJ227128">
    <property type="protein sequence ID" value="ACO53507.1"/>
    <property type="molecule type" value="Genomic_DNA"/>
</dbReference>
<dbReference type="RefSeq" id="YP_002854667.1">
    <property type="nucleotide sequence ID" value="NC_012639.1"/>
</dbReference>
<dbReference type="KEGG" id="vg:7804612"/>
<dbReference type="Proteomes" id="UP000203846">
    <property type="component" value="Segment"/>
</dbReference>